<name>A0A6N6MPY1_9HYPH</name>
<dbReference type="Proteomes" id="UP000441523">
    <property type="component" value="Unassembled WGS sequence"/>
</dbReference>
<dbReference type="Pfam" id="PF00561">
    <property type="entry name" value="Abhydrolase_1"/>
    <property type="match status" value="1"/>
</dbReference>
<comment type="caution">
    <text evidence="3">The sequence shown here is derived from an EMBL/GenBank/DDBJ whole genome shotgun (WGS) entry which is preliminary data.</text>
</comment>
<organism evidence="3 4">
    <name type="scientific">Methylobacterium planeticum</name>
    <dbReference type="NCBI Taxonomy" id="2615211"/>
    <lineage>
        <taxon>Bacteria</taxon>
        <taxon>Pseudomonadati</taxon>
        <taxon>Pseudomonadota</taxon>
        <taxon>Alphaproteobacteria</taxon>
        <taxon>Hyphomicrobiales</taxon>
        <taxon>Methylobacteriaceae</taxon>
        <taxon>Methylobacterium</taxon>
    </lineage>
</organism>
<dbReference type="PRINTS" id="PR00111">
    <property type="entry name" value="ABHYDROLASE"/>
</dbReference>
<keyword evidence="4" id="KW-1185">Reference proteome</keyword>
<dbReference type="PANTHER" id="PTHR43329">
    <property type="entry name" value="EPOXIDE HYDROLASE"/>
    <property type="match status" value="1"/>
</dbReference>
<accession>A0A6N6MPY1</accession>
<proteinExistence type="predicted"/>
<dbReference type="InterPro" id="IPR000073">
    <property type="entry name" value="AB_hydrolase_1"/>
</dbReference>
<keyword evidence="1 3" id="KW-0378">Hydrolase</keyword>
<gene>
    <name evidence="3" type="ORF">F6X51_11980</name>
</gene>
<dbReference type="InterPro" id="IPR000639">
    <property type="entry name" value="Epox_hydrolase-like"/>
</dbReference>
<dbReference type="Gene3D" id="3.40.50.1820">
    <property type="entry name" value="alpha/beta hydrolase"/>
    <property type="match status" value="1"/>
</dbReference>
<dbReference type="GO" id="GO:0016787">
    <property type="term" value="F:hydrolase activity"/>
    <property type="evidence" value="ECO:0007669"/>
    <property type="project" value="UniProtKB-KW"/>
</dbReference>
<dbReference type="PRINTS" id="PR00412">
    <property type="entry name" value="EPOXHYDRLASE"/>
</dbReference>
<evidence type="ECO:0000313" key="3">
    <source>
        <dbReference type="EMBL" id="KAB1073454.1"/>
    </source>
</evidence>
<dbReference type="SUPFAM" id="SSF53474">
    <property type="entry name" value="alpha/beta-Hydrolases"/>
    <property type="match status" value="1"/>
</dbReference>
<evidence type="ECO:0000313" key="4">
    <source>
        <dbReference type="Proteomes" id="UP000441523"/>
    </source>
</evidence>
<protein>
    <submittedName>
        <fullName evidence="3">Alpha/beta hydrolase</fullName>
    </submittedName>
</protein>
<sequence>MSSTELVPRSFGTPRHWTHYLGSGPPDGPLMVFLHGWPSIALMWRAQMEAFATDGWRCIAPDLRGFGGSSAPTANDAYTIENVVADMAELHDHLGGKPAIWIGHDWGCVVAGALAAHHPQRSRGVVLTSLAYQPAGHALETLVPLVDRTIYPADRYPDGHWDYYRDYNTHFEAAVADLDADRRSSLASIFRSGSPESVGKVAPLAVVTRRGGRFGDAHRAPPTAPDPAVWPAADFDALVQAFEVIGFRPSCAWYLNDDAAVAYARQAPDHGRLSQPVLFVDGDFDQVCTIAGNSQGGPMRAACPDLTVVSVAAGHWLPLERDAEHIDAIRAWLRSKRLDGDAR</sequence>
<feature type="domain" description="AB hydrolase-1" evidence="2">
    <location>
        <begin position="29"/>
        <end position="141"/>
    </location>
</feature>
<dbReference type="EMBL" id="VZZJ01000008">
    <property type="protein sequence ID" value="KAB1073454.1"/>
    <property type="molecule type" value="Genomic_DNA"/>
</dbReference>
<dbReference type="AlphaFoldDB" id="A0A6N6MPY1"/>
<reference evidence="3 4" key="1">
    <citation type="submission" date="2019-09" db="EMBL/GenBank/DDBJ databases">
        <title>YIM 132548 draft genome.</title>
        <authorList>
            <person name="Jiang L."/>
        </authorList>
    </citation>
    <scope>NUCLEOTIDE SEQUENCE [LARGE SCALE GENOMIC DNA]</scope>
    <source>
        <strain evidence="3 4">YIM 132548</strain>
    </source>
</reference>
<evidence type="ECO:0000256" key="1">
    <source>
        <dbReference type="ARBA" id="ARBA00022801"/>
    </source>
</evidence>
<dbReference type="InterPro" id="IPR029058">
    <property type="entry name" value="AB_hydrolase_fold"/>
</dbReference>
<evidence type="ECO:0000259" key="2">
    <source>
        <dbReference type="Pfam" id="PF00561"/>
    </source>
</evidence>